<keyword evidence="3" id="KW-1185">Reference proteome</keyword>
<dbReference type="NCBIfam" id="NF009435">
    <property type="entry name" value="PRK12794.1"/>
    <property type="match status" value="1"/>
</dbReference>
<organism evidence="2 3">
    <name type="scientific">Paremcibacter congregatus</name>
    <dbReference type="NCBI Taxonomy" id="2043170"/>
    <lineage>
        <taxon>Bacteria</taxon>
        <taxon>Pseudomonadati</taxon>
        <taxon>Pseudomonadota</taxon>
        <taxon>Alphaproteobacteria</taxon>
        <taxon>Emcibacterales</taxon>
        <taxon>Emcibacteraceae</taxon>
        <taxon>Paremcibacter</taxon>
    </lineage>
</organism>
<dbReference type="Pfam" id="PF07309">
    <property type="entry name" value="FlaF"/>
    <property type="match status" value="1"/>
</dbReference>
<dbReference type="InParanoid" id="A0A2G4YLZ9"/>
<keyword evidence="2" id="KW-0966">Cell projection</keyword>
<name>A0A2G4YLZ9_9PROT</name>
<dbReference type="InterPro" id="IPR010845">
    <property type="entry name" value="FlaF"/>
</dbReference>
<dbReference type="OrthoDB" id="9808944at2"/>
<dbReference type="RefSeq" id="WP_099475221.1">
    <property type="nucleotide sequence ID" value="NZ_CAXBMK010000006.1"/>
</dbReference>
<evidence type="ECO:0000256" key="1">
    <source>
        <dbReference type="SAM" id="MobiDB-lite"/>
    </source>
</evidence>
<sequence length="137" mass="15212">MSLKAYQTTQKANESSSQTEYRLFTEVTRALMEAKGLAKLDKKVHDALHWNRQLWSTLATDCAVEGNMLPKQLRASIISLSIWVGKYSSQVARGEEDIQSLIDINKNIMEGLSAQAQNNVTEAPTETPPSSGHNYSV</sequence>
<dbReference type="EMBL" id="PDEM01000033">
    <property type="protein sequence ID" value="PHZ83328.1"/>
    <property type="molecule type" value="Genomic_DNA"/>
</dbReference>
<dbReference type="Proteomes" id="UP000229730">
    <property type="component" value="Unassembled WGS sequence"/>
</dbReference>
<dbReference type="AlphaFoldDB" id="A0A2G4YLZ9"/>
<reference evidence="2 3" key="1">
    <citation type="submission" date="2017-10" db="EMBL/GenBank/DDBJ databases">
        <title>Frigbacter circumglobatus gen. nov. sp. nov., isolated from sediment cultured in situ.</title>
        <authorList>
            <person name="Zhao Z."/>
        </authorList>
    </citation>
    <scope>NUCLEOTIDE SEQUENCE [LARGE SCALE GENOMIC DNA]</scope>
    <source>
        <strain evidence="2 3">ZYL</strain>
    </source>
</reference>
<proteinExistence type="predicted"/>
<gene>
    <name evidence="2" type="ORF">CRD36_17330</name>
</gene>
<protein>
    <submittedName>
        <fullName evidence="2">Flagellar FlaF family protein</fullName>
    </submittedName>
</protein>
<keyword evidence="2" id="KW-0969">Cilium</keyword>
<comment type="caution">
    <text evidence="2">The sequence shown here is derived from an EMBL/GenBank/DDBJ whole genome shotgun (WGS) entry which is preliminary data.</text>
</comment>
<evidence type="ECO:0000313" key="2">
    <source>
        <dbReference type="EMBL" id="PHZ83328.1"/>
    </source>
</evidence>
<feature type="region of interest" description="Disordered" evidence="1">
    <location>
        <begin position="118"/>
        <end position="137"/>
    </location>
</feature>
<accession>A0A2G4YLZ9</accession>
<keyword evidence="2" id="KW-0282">Flagellum</keyword>
<dbReference type="GO" id="GO:0044781">
    <property type="term" value="P:bacterial-type flagellum organization"/>
    <property type="evidence" value="ECO:0007669"/>
    <property type="project" value="InterPro"/>
</dbReference>
<evidence type="ECO:0000313" key="3">
    <source>
        <dbReference type="Proteomes" id="UP000229730"/>
    </source>
</evidence>